<evidence type="ECO:0000256" key="5">
    <source>
        <dbReference type="RuleBase" id="RU361277"/>
    </source>
</evidence>
<dbReference type="InterPro" id="IPR002328">
    <property type="entry name" value="ADH_Zn_CS"/>
</dbReference>
<comment type="caution">
    <text evidence="8">The sequence shown here is derived from an EMBL/GenBank/DDBJ whole genome shotgun (WGS) entry which is preliminary data.</text>
</comment>
<dbReference type="PROSITE" id="PS00059">
    <property type="entry name" value="ADH_ZINC"/>
    <property type="match status" value="1"/>
</dbReference>
<dbReference type="InterPro" id="IPR011032">
    <property type="entry name" value="GroES-like_sf"/>
</dbReference>
<proteinExistence type="inferred from homology"/>
<comment type="cofactor">
    <cofactor evidence="1 5">
        <name>Zn(2+)</name>
        <dbReference type="ChEBI" id="CHEBI:29105"/>
    </cofactor>
</comment>
<feature type="domain" description="Alcohol dehydrogenase-like C-terminal" evidence="6">
    <location>
        <begin position="132"/>
        <end position="257"/>
    </location>
</feature>
<reference evidence="8 9" key="1">
    <citation type="journal article" date="2016" name="Front. Microbiol.">
        <title>Genome and transcriptome sequences reveal the specific parasitism of the nematophagous Purpureocillium lilacinum 36-1.</title>
        <authorList>
            <person name="Xie J."/>
            <person name="Li S."/>
            <person name="Mo C."/>
            <person name="Xiao X."/>
            <person name="Peng D."/>
            <person name="Wang G."/>
            <person name="Xiao Y."/>
        </authorList>
    </citation>
    <scope>NUCLEOTIDE SEQUENCE [LARGE SCALE GENOMIC DNA]</scope>
    <source>
        <strain evidence="8 9">36-1</strain>
    </source>
</reference>
<dbReference type="InterPro" id="IPR036291">
    <property type="entry name" value="NAD(P)-bd_dom_sf"/>
</dbReference>
<dbReference type="PANTHER" id="PTHR42813:SF2">
    <property type="entry name" value="DEHYDROGENASE, ZINC-CONTAINING, PUTATIVE (AFU_ORTHOLOGUE AFUA_2G02810)-RELATED"/>
    <property type="match status" value="1"/>
</dbReference>
<keyword evidence="4" id="KW-0560">Oxidoreductase</keyword>
<comment type="similarity">
    <text evidence="5">Belongs to the zinc-containing alcohol dehydrogenase family.</text>
</comment>
<dbReference type="EMBL" id="LCWV01000006">
    <property type="protein sequence ID" value="PWI72276.1"/>
    <property type="molecule type" value="Genomic_DNA"/>
</dbReference>
<evidence type="ECO:0000256" key="3">
    <source>
        <dbReference type="ARBA" id="ARBA00022833"/>
    </source>
</evidence>
<dbReference type="Pfam" id="PF08240">
    <property type="entry name" value="ADH_N"/>
    <property type="match status" value="1"/>
</dbReference>
<accession>A0A2U3ECP4</accession>
<organism evidence="8 9">
    <name type="scientific">Purpureocillium lilacinum</name>
    <name type="common">Paecilomyces lilacinus</name>
    <dbReference type="NCBI Taxonomy" id="33203"/>
    <lineage>
        <taxon>Eukaryota</taxon>
        <taxon>Fungi</taxon>
        <taxon>Dikarya</taxon>
        <taxon>Ascomycota</taxon>
        <taxon>Pezizomycotina</taxon>
        <taxon>Sordariomycetes</taxon>
        <taxon>Hypocreomycetidae</taxon>
        <taxon>Hypocreales</taxon>
        <taxon>Ophiocordycipitaceae</taxon>
        <taxon>Purpureocillium</taxon>
    </lineage>
</organism>
<evidence type="ECO:0000313" key="9">
    <source>
        <dbReference type="Proteomes" id="UP000245956"/>
    </source>
</evidence>
<dbReference type="Gene3D" id="3.40.50.720">
    <property type="entry name" value="NAD(P)-binding Rossmann-like Domain"/>
    <property type="match status" value="1"/>
</dbReference>
<dbReference type="InterPro" id="IPR013154">
    <property type="entry name" value="ADH-like_N"/>
</dbReference>
<keyword evidence="3 5" id="KW-0862">Zinc</keyword>
<dbReference type="PANTHER" id="PTHR42813">
    <property type="entry name" value="ZINC-TYPE ALCOHOL DEHYDROGENASE-LIKE"/>
    <property type="match status" value="1"/>
</dbReference>
<dbReference type="InterPro" id="IPR013149">
    <property type="entry name" value="ADH-like_C"/>
</dbReference>
<dbReference type="GO" id="GO:0008270">
    <property type="term" value="F:zinc ion binding"/>
    <property type="evidence" value="ECO:0007669"/>
    <property type="project" value="InterPro"/>
</dbReference>
<dbReference type="SUPFAM" id="SSF50129">
    <property type="entry name" value="GroES-like"/>
    <property type="match status" value="1"/>
</dbReference>
<sequence length="306" mass="33290">MEPGYICGHEGVGIVHEVGHEVRKFVKGDRVIAPFYTSCDACFNCDRGVHGRCKQGRNYGGPSLDGSQSQYFRAPLADTSLYHLPKELEAGELAILMTDIFPAGYNGAKRAFADTPETRWKDMNIAVLGCGPVALCSIISAREYQPARIFAVDSIPGRLEKARSLGCIPLNFKEVDAVAEIRKATDGEGVHAVIEAVGLSPALKTAYDMVCPGGKISSIGVHNGEMPFSASDCYYKDIHIQFGRCPVRAVFEDALRTLVRNKELVLEMGFVDLVLPGLDESYASALNQFERGELNKVVFKPNGPDA</sequence>
<evidence type="ECO:0000256" key="2">
    <source>
        <dbReference type="ARBA" id="ARBA00022723"/>
    </source>
</evidence>
<dbReference type="SUPFAM" id="SSF51735">
    <property type="entry name" value="NAD(P)-binding Rossmann-fold domains"/>
    <property type="match status" value="1"/>
</dbReference>
<evidence type="ECO:0000313" key="8">
    <source>
        <dbReference type="EMBL" id="PWI72276.1"/>
    </source>
</evidence>
<evidence type="ECO:0000259" key="7">
    <source>
        <dbReference type="Pfam" id="PF08240"/>
    </source>
</evidence>
<feature type="domain" description="Alcohol dehydrogenase-like N-terminal" evidence="7">
    <location>
        <begin position="4"/>
        <end position="78"/>
    </location>
</feature>
<evidence type="ECO:0000256" key="4">
    <source>
        <dbReference type="ARBA" id="ARBA00023002"/>
    </source>
</evidence>
<dbReference type="AlphaFoldDB" id="A0A2U3ECP4"/>
<keyword evidence="2 5" id="KW-0479">Metal-binding</keyword>
<name>A0A2U3ECP4_PURLI</name>
<dbReference type="GO" id="GO:0016491">
    <property type="term" value="F:oxidoreductase activity"/>
    <property type="evidence" value="ECO:0007669"/>
    <property type="project" value="UniProtKB-KW"/>
</dbReference>
<evidence type="ECO:0000256" key="1">
    <source>
        <dbReference type="ARBA" id="ARBA00001947"/>
    </source>
</evidence>
<dbReference type="Pfam" id="PF00107">
    <property type="entry name" value="ADH_zinc_N"/>
    <property type="match status" value="1"/>
</dbReference>
<gene>
    <name evidence="8" type="ORF">PCL_10899</name>
</gene>
<dbReference type="Gene3D" id="3.90.180.10">
    <property type="entry name" value="Medium-chain alcohol dehydrogenases, catalytic domain"/>
    <property type="match status" value="1"/>
</dbReference>
<evidence type="ECO:0000259" key="6">
    <source>
        <dbReference type="Pfam" id="PF00107"/>
    </source>
</evidence>
<protein>
    <submittedName>
        <fullName evidence="8">Dehydrogenase-like protein</fullName>
    </submittedName>
</protein>
<dbReference type="Proteomes" id="UP000245956">
    <property type="component" value="Unassembled WGS sequence"/>
</dbReference>